<name>A0AAD0WQV4_9BACT</name>
<organism evidence="2 3">
    <name type="scientific">Arcobacter suis CECT 7833</name>
    <dbReference type="NCBI Taxonomy" id="663365"/>
    <lineage>
        <taxon>Bacteria</taxon>
        <taxon>Pseudomonadati</taxon>
        <taxon>Campylobacterota</taxon>
        <taxon>Epsilonproteobacteria</taxon>
        <taxon>Campylobacterales</taxon>
        <taxon>Arcobacteraceae</taxon>
        <taxon>Arcobacter</taxon>
    </lineage>
</organism>
<dbReference type="EMBL" id="CP032100">
    <property type="protein sequence ID" value="AXX90166.1"/>
    <property type="molecule type" value="Genomic_DNA"/>
</dbReference>
<dbReference type="RefSeq" id="WP_192894480.1">
    <property type="nucleotide sequence ID" value="NZ_CP032100.1"/>
</dbReference>
<dbReference type="KEGG" id="asui:ASUIS_1688"/>
<dbReference type="Pfam" id="PF09982">
    <property type="entry name" value="LpxR"/>
    <property type="match status" value="1"/>
</dbReference>
<feature type="chain" id="PRO_5041938208" evidence="1">
    <location>
        <begin position="20"/>
        <end position="327"/>
    </location>
</feature>
<dbReference type="Proteomes" id="UP000263040">
    <property type="component" value="Chromosome"/>
</dbReference>
<gene>
    <name evidence="2" type="ORF">ASUIS_1688</name>
</gene>
<dbReference type="Gene3D" id="2.40.128.140">
    <property type="entry name" value="Outer membrane protein"/>
    <property type="match status" value="1"/>
</dbReference>
<keyword evidence="1" id="KW-0732">Signal</keyword>
<proteinExistence type="predicted"/>
<dbReference type="AlphaFoldDB" id="A0AAD0WQV4"/>
<sequence>MKLFSKVIFASSLALNLNAQVFSVFLENDVINGEDKHYTNGTYFTYLSNNDTNDSSKYNNCFLDFISKIPTFNNDTKYQTLGMTYSHYAFTPNDLDKKEKIVGDLPYAGVATLDFILYKWNEDFFHQYVVTLGAVGPSTNTDSFQKSFHDVIGSKDPKGWDNQLEDDFLYNFSYSYGYRAFKHEFSYGKMDLVNTFRADVGNYNRALMASSMIRYGNNFPNNFNSVGKFIGVNENKLLNLDSKTNKDLGWSLSYGLGYSYTDYFYVTNHDKSYELDEQKDSLVHVISWDTYLDRFVLSLSVKTAKVNLSNNYNERETWGGVNIAYLF</sequence>
<reference evidence="2 3" key="1">
    <citation type="submission" date="2018-08" db="EMBL/GenBank/DDBJ databases">
        <title>Complete genome of the Arcobacter suis type strain LMG 26152.</title>
        <authorList>
            <person name="Miller W.G."/>
            <person name="Yee E."/>
            <person name="Bono J.L."/>
        </authorList>
    </citation>
    <scope>NUCLEOTIDE SEQUENCE [LARGE SCALE GENOMIC DNA]</scope>
    <source>
        <strain evidence="2 3">CECT 7833</strain>
    </source>
</reference>
<keyword evidence="3" id="KW-1185">Reference proteome</keyword>
<dbReference type="InterPro" id="IPR037107">
    <property type="entry name" value="Put_OMP_sf"/>
</dbReference>
<protein>
    <submittedName>
        <fullName evidence="2">DUF2219 domain-containing protein</fullName>
    </submittedName>
</protein>
<feature type="signal peptide" evidence="1">
    <location>
        <begin position="1"/>
        <end position="19"/>
    </location>
</feature>
<dbReference type="InterPro" id="IPR018707">
    <property type="entry name" value="LpxR"/>
</dbReference>
<evidence type="ECO:0000313" key="2">
    <source>
        <dbReference type="EMBL" id="AXX90166.1"/>
    </source>
</evidence>
<accession>A0AAD0WQV4</accession>
<evidence type="ECO:0000256" key="1">
    <source>
        <dbReference type="SAM" id="SignalP"/>
    </source>
</evidence>
<evidence type="ECO:0000313" key="3">
    <source>
        <dbReference type="Proteomes" id="UP000263040"/>
    </source>
</evidence>